<accession>A0AAD7ZBP8</accession>
<dbReference type="Proteomes" id="UP001233999">
    <property type="component" value="Unassembled WGS sequence"/>
</dbReference>
<reference evidence="2" key="2">
    <citation type="submission" date="2023-05" db="EMBL/GenBank/DDBJ databases">
        <authorList>
            <person name="Fouks B."/>
        </authorList>
    </citation>
    <scope>NUCLEOTIDE SEQUENCE</scope>
    <source>
        <strain evidence="2">Stay&amp;Tobe</strain>
        <tissue evidence="2">Testes</tissue>
    </source>
</reference>
<evidence type="ECO:0000313" key="2">
    <source>
        <dbReference type="EMBL" id="KAJ9577043.1"/>
    </source>
</evidence>
<evidence type="ECO:0000256" key="1">
    <source>
        <dbReference type="SAM" id="SignalP"/>
    </source>
</evidence>
<reference evidence="2" key="1">
    <citation type="journal article" date="2023" name="IScience">
        <title>Live-bearing cockroach genome reveals convergent evolutionary mechanisms linked to viviparity in insects and beyond.</title>
        <authorList>
            <person name="Fouks B."/>
            <person name="Harrison M.C."/>
            <person name="Mikhailova A.A."/>
            <person name="Marchal E."/>
            <person name="English S."/>
            <person name="Carruthers M."/>
            <person name="Jennings E.C."/>
            <person name="Chiamaka E.L."/>
            <person name="Frigard R.A."/>
            <person name="Pippel M."/>
            <person name="Attardo G.M."/>
            <person name="Benoit J.B."/>
            <person name="Bornberg-Bauer E."/>
            <person name="Tobe S.S."/>
        </authorList>
    </citation>
    <scope>NUCLEOTIDE SEQUENCE</scope>
    <source>
        <strain evidence="2">Stay&amp;Tobe</strain>
    </source>
</reference>
<name>A0AAD7ZBP8_DIPPU</name>
<feature type="chain" id="PRO_5042003299" evidence="1">
    <location>
        <begin position="23"/>
        <end position="52"/>
    </location>
</feature>
<sequence>MGPSHRWTSLALVLLLATAVLARPDTSAIYEQDVDHQIHRARRVAADYGNEV</sequence>
<dbReference type="EMBL" id="JASPKZ010009379">
    <property type="protein sequence ID" value="KAJ9577043.1"/>
    <property type="molecule type" value="Genomic_DNA"/>
</dbReference>
<comment type="caution">
    <text evidence="2">The sequence shown here is derived from an EMBL/GenBank/DDBJ whole genome shotgun (WGS) entry which is preliminary data.</text>
</comment>
<keyword evidence="1" id="KW-0732">Signal</keyword>
<feature type="non-terminal residue" evidence="2">
    <location>
        <position position="52"/>
    </location>
</feature>
<feature type="signal peptide" evidence="1">
    <location>
        <begin position="1"/>
        <end position="22"/>
    </location>
</feature>
<dbReference type="AlphaFoldDB" id="A0AAD7ZBP8"/>
<keyword evidence="3" id="KW-1185">Reference proteome</keyword>
<protein>
    <submittedName>
        <fullName evidence="2">Uncharacterized protein</fullName>
    </submittedName>
</protein>
<proteinExistence type="predicted"/>
<gene>
    <name evidence="2" type="ORF">L9F63_006391</name>
</gene>
<evidence type="ECO:0000313" key="3">
    <source>
        <dbReference type="Proteomes" id="UP001233999"/>
    </source>
</evidence>
<organism evidence="2 3">
    <name type="scientific">Diploptera punctata</name>
    <name type="common">Pacific beetle cockroach</name>
    <dbReference type="NCBI Taxonomy" id="6984"/>
    <lineage>
        <taxon>Eukaryota</taxon>
        <taxon>Metazoa</taxon>
        <taxon>Ecdysozoa</taxon>
        <taxon>Arthropoda</taxon>
        <taxon>Hexapoda</taxon>
        <taxon>Insecta</taxon>
        <taxon>Pterygota</taxon>
        <taxon>Neoptera</taxon>
        <taxon>Polyneoptera</taxon>
        <taxon>Dictyoptera</taxon>
        <taxon>Blattodea</taxon>
        <taxon>Blaberoidea</taxon>
        <taxon>Blaberidae</taxon>
        <taxon>Diplopterinae</taxon>
        <taxon>Diploptera</taxon>
    </lineage>
</organism>